<protein>
    <recommendedName>
        <fullName evidence="1">non-specific serine/threonine protein kinase</fullName>
        <ecNumber evidence="1">2.7.11.1</ecNumber>
    </recommendedName>
</protein>
<keyword evidence="9" id="KW-0131">Cell cycle</keyword>
<accession>A0ABY7DZI1</accession>
<evidence type="ECO:0000256" key="13">
    <source>
        <dbReference type="PROSITE-ProRule" id="PRU10141"/>
    </source>
</evidence>
<comment type="similarity">
    <text evidence="10">Belongs to the protein kinase superfamily. Ser/Thr protein kinase family. GCN2 subfamily.</text>
</comment>
<evidence type="ECO:0000313" key="18">
    <source>
        <dbReference type="Proteomes" id="UP001164746"/>
    </source>
</evidence>
<evidence type="ECO:0000256" key="7">
    <source>
        <dbReference type="ARBA" id="ARBA00022840"/>
    </source>
</evidence>
<keyword evidence="3" id="KW-0808">Transferase</keyword>
<dbReference type="EMBL" id="CP111015">
    <property type="protein sequence ID" value="WAR02925.1"/>
    <property type="molecule type" value="Genomic_DNA"/>
</dbReference>
<dbReference type="InterPro" id="IPR017441">
    <property type="entry name" value="Protein_kinase_ATP_BS"/>
</dbReference>
<dbReference type="PROSITE" id="PS00107">
    <property type="entry name" value="PROTEIN_KINASE_ATP"/>
    <property type="match status" value="1"/>
</dbReference>
<dbReference type="PROSITE" id="PS00108">
    <property type="entry name" value="PROTEIN_KINASE_ST"/>
    <property type="match status" value="1"/>
</dbReference>
<evidence type="ECO:0000256" key="2">
    <source>
        <dbReference type="ARBA" id="ARBA00022527"/>
    </source>
</evidence>
<dbReference type="Proteomes" id="UP001164746">
    <property type="component" value="Chromosome 4"/>
</dbReference>
<keyword evidence="7 13" id="KW-0067">ATP-binding</keyword>
<name>A0ABY7DZI1_MYAAR</name>
<evidence type="ECO:0000256" key="5">
    <source>
        <dbReference type="ARBA" id="ARBA00022741"/>
    </source>
</evidence>
<reference evidence="17" key="1">
    <citation type="submission" date="2022-11" db="EMBL/GenBank/DDBJ databases">
        <title>Centuries of genome instability and evolution in soft-shell clam transmissible cancer (bioRxiv).</title>
        <authorList>
            <person name="Hart S.F.M."/>
            <person name="Yonemitsu M.A."/>
            <person name="Giersch R.M."/>
            <person name="Beal B.F."/>
            <person name="Arriagada G."/>
            <person name="Davis B.W."/>
            <person name="Ostrander E.A."/>
            <person name="Goff S.P."/>
            <person name="Metzger M.J."/>
        </authorList>
    </citation>
    <scope>NUCLEOTIDE SEQUENCE</scope>
    <source>
        <strain evidence="17">MELC-2E11</strain>
        <tissue evidence="17">Siphon/mantle</tissue>
    </source>
</reference>
<dbReference type="PROSITE" id="PS50011">
    <property type="entry name" value="PROTEIN_KINASE_DOM"/>
    <property type="match status" value="1"/>
</dbReference>
<evidence type="ECO:0000313" key="17">
    <source>
        <dbReference type="EMBL" id="WAR02925.1"/>
    </source>
</evidence>
<evidence type="ECO:0000256" key="9">
    <source>
        <dbReference type="ARBA" id="ARBA00023306"/>
    </source>
</evidence>
<dbReference type="SMART" id="SM00220">
    <property type="entry name" value="S_TKc"/>
    <property type="match status" value="1"/>
</dbReference>
<keyword evidence="5 13" id="KW-0547">Nucleotide-binding</keyword>
<evidence type="ECO:0000259" key="16">
    <source>
        <dbReference type="PROSITE" id="PS50011"/>
    </source>
</evidence>
<sequence>QGNTQRFSSTEASSEKCSPSQSDIPTQTSILSPGYNQHSRESYFSQCFQIISQLGVGSFGEVYQVRSKEDGKLYAVKKSRDRFRGESDRRRKLEEVAKQEKLPSHPNCVRIYRAWEERLTLYLLVELCKTSLSNYAETHHDIPESVIWDYLVDLLQAVKHLHDNNLVHMDIKPDNIFISQDGICKLGDFGLVIDLSKGNDFSEAQEGDPKYLSPELMNGNLGITILELASDLDLPRGGDGWHILRHGHMPDEFLRDKSFDLKYVIGQMLDPDPRCRPTADQCLAFPYVRKVLKRRRRDYMLKSAVATVKSSLHTLWAWFLAMFTLLTLPVQRLRYRFGKRRSSITSGTGSDTSHLDHSLSDDELFCNDVSITNNSIGAPLESSSSENSIMDPSPFTPGHSASPVHNTREDSLDTSSLSWSDDDRPVTPTVGQAEDTPVNKCLTLPVMKSVKVHARLDMWASNPSVKVHACLDMWATKLKT</sequence>
<dbReference type="InterPro" id="IPR008271">
    <property type="entry name" value="Ser/Thr_kinase_AS"/>
</dbReference>
<evidence type="ECO:0000256" key="8">
    <source>
        <dbReference type="ARBA" id="ARBA00022842"/>
    </source>
</evidence>
<feature type="region of interest" description="Disordered" evidence="15">
    <location>
        <begin position="377"/>
        <end position="434"/>
    </location>
</feature>
<feature type="domain" description="Protein kinase" evidence="16">
    <location>
        <begin position="48"/>
        <end position="288"/>
    </location>
</feature>
<evidence type="ECO:0000256" key="11">
    <source>
        <dbReference type="ARBA" id="ARBA00047899"/>
    </source>
</evidence>
<evidence type="ECO:0000256" key="14">
    <source>
        <dbReference type="RuleBase" id="RU000304"/>
    </source>
</evidence>
<evidence type="ECO:0000256" key="3">
    <source>
        <dbReference type="ARBA" id="ARBA00022679"/>
    </source>
</evidence>
<evidence type="ECO:0000256" key="10">
    <source>
        <dbReference type="ARBA" id="ARBA00037982"/>
    </source>
</evidence>
<feature type="compositionally biased region" description="Polar residues" evidence="15">
    <location>
        <begin position="377"/>
        <end position="390"/>
    </location>
</feature>
<dbReference type="SUPFAM" id="SSF56112">
    <property type="entry name" value="Protein kinase-like (PK-like)"/>
    <property type="match status" value="1"/>
</dbReference>
<dbReference type="PANTHER" id="PTHR11042:SF183">
    <property type="entry name" value="MEMBRANE-ASSOCIATED TYROSINE- AND THREONINE-SPECIFIC CDC2-INHIBITORY KINASE"/>
    <property type="match status" value="1"/>
</dbReference>
<proteinExistence type="inferred from homology"/>
<dbReference type="Gene3D" id="1.10.510.10">
    <property type="entry name" value="Transferase(Phosphotransferase) domain 1"/>
    <property type="match status" value="1"/>
</dbReference>
<evidence type="ECO:0000256" key="4">
    <source>
        <dbReference type="ARBA" id="ARBA00022723"/>
    </source>
</evidence>
<evidence type="ECO:0000256" key="15">
    <source>
        <dbReference type="SAM" id="MobiDB-lite"/>
    </source>
</evidence>
<comment type="catalytic activity">
    <reaction evidence="11">
        <text>L-threonyl-[protein] + ATP = O-phospho-L-threonyl-[protein] + ADP + H(+)</text>
        <dbReference type="Rhea" id="RHEA:46608"/>
        <dbReference type="Rhea" id="RHEA-COMP:11060"/>
        <dbReference type="Rhea" id="RHEA-COMP:11605"/>
        <dbReference type="ChEBI" id="CHEBI:15378"/>
        <dbReference type="ChEBI" id="CHEBI:30013"/>
        <dbReference type="ChEBI" id="CHEBI:30616"/>
        <dbReference type="ChEBI" id="CHEBI:61977"/>
        <dbReference type="ChEBI" id="CHEBI:456216"/>
        <dbReference type="EC" id="2.7.11.1"/>
    </reaction>
</comment>
<feature type="non-terminal residue" evidence="17">
    <location>
        <position position="480"/>
    </location>
</feature>
<feature type="non-terminal residue" evidence="17">
    <location>
        <position position="1"/>
    </location>
</feature>
<dbReference type="InterPro" id="IPR000719">
    <property type="entry name" value="Prot_kinase_dom"/>
</dbReference>
<keyword evidence="2 14" id="KW-0723">Serine/threonine-protein kinase</keyword>
<dbReference type="EC" id="2.7.11.1" evidence="1"/>
<comment type="catalytic activity">
    <reaction evidence="12">
        <text>L-seryl-[protein] + ATP = O-phospho-L-seryl-[protein] + ADP + H(+)</text>
        <dbReference type="Rhea" id="RHEA:17989"/>
        <dbReference type="Rhea" id="RHEA-COMP:9863"/>
        <dbReference type="Rhea" id="RHEA-COMP:11604"/>
        <dbReference type="ChEBI" id="CHEBI:15378"/>
        <dbReference type="ChEBI" id="CHEBI:29999"/>
        <dbReference type="ChEBI" id="CHEBI:30616"/>
        <dbReference type="ChEBI" id="CHEBI:83421"/>
        <dbReference type="ChEBI" id="CHEBI:456216"/>
        <dbReference type="EC" id="2.7.11.1"/>
    </reaction>
</comment>
<evidence type="ECO:0000256" key="6">
    <source>
        <dbReference type="ARBA" id="ARBA00022777"/>
    </source>
</evidence>
<dbReference type="PANTHER" id="PTHR11042">
    <property type="entry name" value="EUKARYOTIC TRANSLATION INITIATION FACTOR 2-ALPHA KINASE EIF2-ALPHA KINASE -RELATED"/>
    <property type="match status" value="1"/>
</dbReference>
<feature type="binding site" evidence="13">
    <location>
        <position position="78"/>
    </location>
    <ligand>
        <name>ATP</name>
        <dbReference type="ChEBI" id="CHEBI:30616"/>
    </ligand>
</feature>
<organism evidence="17 18">
    <name type="scientific">Mya arenaria</name>
    <name type="common">Soft-shell clam</name>
    <dbReference type="NCBI Taxonomy" id="6604"/>
    <lineage>
        <taxon>Eukaryota</taxon>
        <taxon>Metazoa</taxon>
        <taxon>Spiralia</taxon>
        <taxon>Lophotrochozoa</taxon>
        <taxon>Mollusca</taxon>
        <taxon>Bivalvia</taxon>
        <taxon>Autobranchia</taxon>
        <taxon>Heteroconchia</taxon>
        <taxon>Euheterodonta</taxon>
        <taxon>Imparidentia</taxon>
        <taxon>Neoheterodontei</taxon>
        <taxon>Myida</taxon>
        <taxon>Myoidea</taxon>
        <taxon>Myidae</taxon>
        <taxon>Mya</taxon>
    </lineage>
</organism>
<feature type="region of interest" description="Disordered" evidence="15">
    <location>
        <begin position="1"/>
        <end position="32"/>
    </location>
</feature>
<evidence type="ECO:0000256" key="12">
    <source>
        <dbReference type="ARBA" id="ARBA00048679"/>
    </source>
</evidence>
<dbReference type="Pfam" id="PF00069">
    <property type="entry name" value="Pkinase"/>
    <property type="match status" value="1"/>
</dbReference>
<dbReference type="InterPro" id="IPR011009">
    <property type="entry name" value="Kinase-like_dom_sf"/>
</dbReference>
<evidence type="ECO:0000256" key="1">
    <source>
        <dbReference type="ARBA" id="ARBA00012513"/>
    </source>
</evidence>
<dbReference type="Gene3D" id="3.30.200.20">
    <property type="entry name" value="Phosphorylase Kinase, domain 1"/>
    <property type="match status" value="1"/>
</dbReference>
<gene>
    <name evidence="17" type="ORF">MAR_009483</name>
</gene>
<dbReference type="InterPro" id="IPR050339">
    <property type="entry name" value="CC_SR_Kinase"/>
</dbReference>
<keyword evidence="18" id="KW-1185">Reference proteome</keyword>
<keyword evidence="8" id="KW-0460">Magnesium</keyword>
<keyword evidence="6" id="KW-0418">Kinase</keyword>
<keyword evidence="4" id="KW-0479">Metal-binding</keyword>